<dbReference type="InterPro" id="IPR051288">
    <property type="entry name" value="Serum_paraoxonase/arylesterase"/>
</dbReference>
<dbReference type="AlphaFoldDB" id="A0A316VK99"/>
<accession>A0A316VK99</accession>
<keyword evidence="2" id="KW-1185">Reference proteome</keyword>
<dbReference type="Proteomes" id="UP000245771">
    <property type="component" value="Unassembled WGS sequence"/>
</dbReference>
<dbReference type="InParanoid" id="A0A316VK99"/>
<evidence type="ECO:0008006" key="3">
    <source>
        <dbReference type="Google" id="ProtNLM"/>
    </source>
</evidence>
<protein>
    <recommendedName>
        <fullName evidence="3">Calcium-dependent phosphotriesterase</fullName>
    </recommendedName>
</protein>
<dbReference type="OrthoDB" id="5307922at2759"/>
<organism evidence="1 2">
    <name type="scientific">Meira miltonrushii</name>
    <dbReference type="NCBI Taxonomy" id="1280837"/>
    <lineage>
        <taxon>Eukaryota</taxon>
        <taxon>Fungi</taxon>
        <taxon>Dikarya</taxon>
        <taxon>Basidiomycota</taxon>
        <taxon>Ustilaginomycotina</taxon>
        <taxon>Exobasidiomycetes</taxon>
        <taxon>Exobasidiales</taxon>
        <taxon>Brachybasidiaceae</taxon>
        <taxon>Meira</taxon>
    </lineage>
</organism>
<evidence type="ECO:0000313" key="2">
    <source>
        <dbReference type="Proteomes" id="UP000245771"/>
    </source>
</evidence>
<dbReference type="EMBL" id="KZ819602">
    <property type="protein sequence ID" value="PWN36451.1"/>
    <property type="molecule type" value="Genomic_DNA"/>
</dbReference>
<dbReference type="SUPFAM" id="SSF63829">
    <property type="entry name" value="Calcium-dependent phosphotriesterase"/>
    <property type="match status" value="1"/>
</dbReference>
<dbReference type="GeneID" id="37021992"/>
<gene>
    <name evidence="1" type="ORF">FA14DRAFT_169458</name>
</gene>
<dbReference type="PANTHER" id="PTHR11799">
    <property type="entry name" value="PARAOXONASE"/>
    <property type="match status" value="1"/>
</dbReference>
<sequence>MLSIDPTRQRTAFCEDLEIFHGEGLEGWAILSCDAGRNKWNTVLGPVLDPHPRGALWMYNYKAAAEGHVEGNKSFELPALLRLDGFPKEFDFHPIGADAVPAVDSANEETRKPARLFVINHSGKWSAIEVFDLYPALKASEWSASYIRTIDHPLAALQPNALTALSHNDILVTQDHLFALRARPFSQLRQIYSFLYGEPMGSALTCFASLPILRGYLTKIETILGLRTGFVTRVQIEEDHDRVSVSLFDRGIAFANGIARSPNGEIVAVASTMMPGVLLYERQHTSKGFEWTITDYIFTPNMADNIAFSRNLVASEQGERSYFGNGSQLLVTGAISGPMMVRFAKDPKNMSRASPSWVVAITPKAKDVERTEDNAPLPVQERLLGLHDRYEIKTLYQGHKPTPLSAPHYGFGLVGITAAAGASMDVTVGGGTLLVAGILSDPGVMICYGVGQ</sequence>
<reference evidence="1 2" key="1">
    <citation type="journal article" date="2018" name="Mol. Biol. Evol.">
        <title>Broad Genomic Sampling Reveals a Smut Pathogenic Ancestry of the Fungal Clade Ustilaginomycotina.</title>
        <authorList>
            <person name="Kijpornyongpan T."/>
            <person name="Mondo S.J."/>
            <person name="Barry K."/>
            <person name="Sandor L."/>
            <person name="Lee J."/>
            <person name="Lipzen A."/>
            <person name="Pangilinan J."/>
            <person name="LaButti K."/>
            <person name="Hainaut M."/>
            <person name="Henrissat B."/>
            <person name="Grigoriev I.V."/>
            <person name="Spatafora J.W."/>
            <person name="Aime M.C."/>
        </authorList>
    </citation>
    <scope>NUCLEOTIDE SEQUENCE [LARGE SCALE GENOMIC DNA]</scope>
    <source>
        <strain evidence="1 2">MCA 3882</strain>
    </source>
</reference>
<dbReference type="RefSeq" id="XP_025356753.1">
    <property type="nucleotide sequence ID" value="XM_025500211.1"/>
</dbReference>
<dbReference type="PANTHER" id="PTHR11799:SF30">
    <property type="entry name" value="SERUM PARAOXONASE_ARYLESTERASE 2"/>
    <property type="match status" value="1"/>
</dbReference>
<dbReference type="Gene3D" id="2.120.10.30">
    <property type="entry name" value="TolB, C-terminal domain"/>
    <property type="match status" value="1"/>
</dbReference>
<name>A0A316VK99_9BASI</name>
<proteinExistence type="predicted"/>
<evidence type="ECO:0000313" key="1">
    <source>
        <dbReference type="EMBL" id="PWN36451.1"/>
    </source>
</evidence>
<dbReference type="InterPro" id="IPR011042">
    <property type="entry name" value="6-blade_b-propeller_TolB-like"/>
</dbReference>